<name>A0A7C5DCM3_9CHLB</name>
<dbReference type="EMBL" id="DRSQ01000003">
    <property type="protein sequence ID" value="HHE31073.1"/>
    <property type="molecule type" value="Genomic_DNA"/>
</dbReference>
<comment type="caution">
    <text evidence="2">The sequence shown here is derived from an EMBL/GenBank/DDBJ whole genome shotgun (WGS) entry which is preliminary data.</text>
</comment>
<dbReference type="AlphaFoldDB" id="A0A7C5DCM3"/>
<dbReference type="GO" id="GO:0046872">
    <property type="term" value="F:metal ion binding"/>
    <property type="evidence" value="ECO:0007669"/>
    <property type="project" value="InterPro"/>
</dbReference>
<dbReference type="Proteomes" id="UP000886058">
    <property type="component" value="Unassembled WGS sequence"/>
</dbReference>
<dbReference type="CDD" id="cd00371">
    <property type="entry name" value="HMA"/>
    <property type="match status" value="1"/>
</dbReference>
<protein>
    <submittedName>
        <fullName evidence="2">Copper chaperone</fullName>
    </submittedName>
</protein>
<accession>A0A7C5DCM3</accession>
<dbReference type="Pfam" id="PF00403">
    <property type="entry name" value="HMA"/>
    <property type="match status" value="1"/>
</dbReference>
<dbReference type="InterPro" id="IPR006121">
    <property type="entry name" value="HMA_dom"/>
</dbReference>
<dbReference type="PROSITE" id="PS50846">
    <property type="entry name" value="HMA_2"/>
    <property type="match status" value="1"/>
</dbReference>
<organism evidence="2">
    <name type="scientific">Chlorobaculum parvum</name>
    <dbReference type="NCBI Taxonomy" id="274539"/>
    <lineage>
        <taxon>Bacteria</taxon>
        <taxon>Pseudomonadati</taxon>
        <taxon>Chlorobiota</taxon>
        <taxon>Chlorobiia</taxon>
        <taxon>Chlorobiales</taxon>
        <taxon>Chlorobiaceae</taxon>
        <taxon>Chlorobaculum</taxon>
    </lineage>
</organism>
<proteinExistence type="predicted"/>
<gene>
    <name evidence="2" type="ORF">ENL07_00150</name>
</gene>
<dbReference type="InterPro" id="IPR036163">
    <property type="entry name" value="HMA_dom_sf"/>
</dbReference>
<dbReference type="Gene3D" id="3.30.70.100">
    <property type="match status" value="1"/>
</dbReference>
<sequence>MKKEIKVGGMHCPSCEILVSEALEALDGVQKAQASHQCGVVEVEYDPAKIDDEVMKRAIEGEGYTVAG</sequence>
<reference evidence="2" key="1">
    <citation type="journal article" date="2020" name="mSystems">
        <title>Genome- and Community-Level Interaction Insights into Carbon Utilization and Element Cycling Functions of Hydrothermarchaeota in Hydrothermal Sediment.</title>
        <authorList>
            <person name="Zhou Z."/>
            <person name="Liu Y."/>
            <person name="Xu W."/>
            <person name="Pan J."/>
            <person name="Luo Z.H."/>
            <person name="Li M."/>
        </authorList>
    </citation>
    <scope>NUCLEOTIDE SEQUENCE [LARGE SCALE GENOMIC DNA]</scope>
    <source>
        <strain evidence="2">HyVt-633</strain>
    </source>
</reference>
<evidence type="ECO:0000313" key="2">
    <source>
        <dbReference type="EMBL" id="HHE31073.1"/>
    </source>
</evidence>
<evidence type="ECO:0000259" key="1">
    <source>
        <dbReference type="PROSITE" id="PS50846"/>
    </source>
</evidence>
<feature type="domain" description="HMA" evidence="1">
    <location>
        <begin position="1"/>
        <end position="67"/>
    </location>
</feature>
<dbReference type="SUPFAM" id="SSF55008">
    <property type="entry name" value="HMA, heavy metal-associated domain"/>
    <property type="match status" value="1"/>
</dbReference>